<dbReference type="GO" id="GO:0006508">
    <property type="term" value="P:proteolysis"/>
    <property type="evidence" value="ECO:0007669"/>
    <property type="project" value="UniProtKB-KW"/>
</dbReference>
<feature type="non-terminal residue" evidence="6">
    <location>
        <position position="1"/>
    </location>
</feature>
<evidence type="ECO:0000313" key="7">
    <source>
        <dbReference type="EMBL" id="AEW48160.1"/>
    </source>
</evidence>
<dbReference type="GO" id="GO:0008233">
    <property type="term" value="F:peptidase activity"/>
    <property type="evidence" value="ECO:0007669"/>
    <property type="project" value="UniProtKB-KW"/>
</dbReference>
<name>G9C4R0_PASPE</name>
<evidence type="ECO:0000259" key="1">
    <source>
        <dbReference type="PROSITE" id="PS50106"/>
    </source>
</evidence>
<dbReference type="InterPro" id="IPR001478">
    <property type="entry name" value="PDZ"/>
</dbReference>
<feature type="domain" description="PDZ" evidence="1">
    <location>
        <begin position="15"/>
        <end position="67"/>
    </location>
</feature>
<dbReference type="SUPFAM" id="SSF50156">
    <property type="entry name" value="PDZ domain-like"/>
    <property type="match status" value="1"/>
</dbReference>
<organism evidence="6">
    <name type="scientific">Pasteuria penetrans</name>
    <dbReference type="NCBI Taxonomy" id="86005"/>
    <lineage>
        <taxon>Bacteria</taxon>
        <taxon>Bacillati</taxon>
        <taxon>Bacillota</taxon>
        <taxon>Bacilli</taxon>
        <taxon>Bacillales</taxon>
        <taxon>Pasteuriaceae</taxon>
        <taxon>Pasteuria</taxon>
    </lineage>
</organism>
<dbReference type="InterPro" id="IPR036034">
    <property type="entry name" value="PDZ_sf"/>
</dbReference>
<dbReference type="EMBL" id="HQ849339">
    <property type="protein sequence ID" value="AEW48161.1"/>
    <property type="molecule type" value="Genomic_DNA"/>
</dbReference>
<dbReference type="Gene3D" id="2.30.42.10">
    <property type="match status" value="1"/>
</dbReference>
<dbReference type="Gene3D" id="3.30.750.44">
    <property type="match status" value="1"/>
</dbReference>
<evidence type="ECO:0000313" key="5">
    <source>
        <dbReference type="EMBL" id="AEW48158.1"/>
    </source>
</evidence>
<dbReference type="EMBL" id="HQ849333">
    <property type="protein sequence ID" value="AEW48155.1"/>
    <property type="molecule type" value="Genomic_DNA"/>
</dbReference>
<feature type="non-terminal residue" evidence="6">
    <location>
        <position position="67"/>
    </location>
</feature>
<dbReference type="EMBL" id="HQ849334">
    <property type="protein sequence ID" value="AEW48156.1"/>
    <property type="molecule type" value="Genomic_DNA"/>
</dbReference>
<accession>G9C4R0</accession>
<proteinExistence type="predicted"/>
<dbReference type="EMBL" id="HQ849335">
    <property type="protein sequence ID" value="AEW48157.1"/>
    <property type="molecule type" value="Genomic_DNA"/>
</dbReference>
<evidence type="ECO:0000313" key="6">
    <source>
        <dbReference type="EMBL" id="AEW48159.1"/>
    </source>
</evidence>
<dbReference type="EMBL" id="HQ849337">
    <property type="protein sequence ID" value="AEW48159.1"/>
    <property type="molecule type" value="Genomic_DNA"/>
</dbReference>
<dbReference type="EMBL" id="HQ849338">
    <property type="protein sequence ID" value="AEW48160.1"/>
    <property type="molecule type" value="Genomic_DNA"/>
</dbReference>
<sequence>ATKDPYAVYLDARKSKNLMDTFEGRIVGIGVEMVCGAPSQKMIIRRVLPNSPAQRAGLRLGDEVVYV</sequence>
<keyword evidence="6" id="KW-0378">Hydrolase</keyword>
<evidence type="ECO:0000313" key="4">
    <source>
        <dbReference type="EMBL" id="AEW48157.1"/>
    </source>
</evidence>
<evidence type="ECO:0000313" key="3">
    <source>
        <dbReference type="EMBL" id="AEW48156.1"/>
    </source>
</evidence>
<keyword evidence="6" id="KW-0645">Protease</keyword>
<evidence type="ECO:0000313" key="2">
    <source>
        <dbReference type="EMBL" id="AEW48155.1"/>
    </source>
</evidence>
<reference evidence="6" key="1">
    <citation type="journal article" date="2011" name="Appl. Environ. Microbiol.">
        <title>Identification of new single nucleotide polymorphism-based markers for inter- and intraspecies discrimination of obligate bacterial parasites (Pasteuria spp.) of invertebrates.</title>
        <authorList>
            <person name="Mauchline T.H."/>
            <person name="Knox R."/>
            <person name="Mohan S."/>
            <person name="Powers S.J."/>
            <person name="Kerry B.R."/>
            <person name="Davies K.G."/>
            <person name="Hirsch P.R."/>
        </authorList>
    </citation>
    <scope>NUCLEOTIDE SEQUENCE</scope>
    <source>
        <strain evidence="3">EL48</strain>
        <strain evidence="2">PP1</strain>
        <strain evidence="8">PP3</strain>
        <strain evidence="4">PPE</strain>
        <strain evidence="6">RES147</strain>
        <strain evidence="5">RES148</strain>
        <strain evidence="7">Thies</strain>
    </source>
</reference>
<dbReference type="AlphaFoldDB" id="G9C4R0"/>
<evidence type="ECO:0000313" key="8">
    <source>
        <dbReference type="EMBL" id="AEW48161.1"/>
    </source>
</evidence>
<gene>
    <name evidence="6" type="primary">yvjB</name>
</gene>
<protein>
    <submittedName>
        <fullName evidence="6">Carboxy-terminal processing protease</fullName>
    </submittedName>
</protein>
<dbReference type="EMBL" id="HQ849336">
    <property type="protein sequence ID" value="AEW48158.1"/>
    <property type="molecule type" value="Genomic_DNA"/>
</dbReference>
<dbReference type="PROSITE" id="PS50106">
    <property type="entry name" value="PDZ"/>
    <property type="match status" value="1"/>
</dbReference>